<sequence>TENIVRIEILPENRVVISGSKLLCEYKYDKIQRVPKERHHLWFKNDARQTAIQNISSTDNGLKLRRYLPLQSYDGYTNPYKLDKIQNAYTKSLDQPEINEFKNMDDIETGRETSKIYSKQKTLLEGNINPGFNDEKIDVIPNLERNNNVKNDSNNMPKLIIDTDAKRKANSLSESQKKQKENTEDKKTNNNDRLIIQNEITVEETKPNIFQKNGSFSDRSKNPPTAEVLPNMHQSIDNDVNDDIIIDVIDENGTNNVSLQDNIGNSDSVIELQDSSGTTTVEENQKEKQNGQQTLQNYLFHFSESDSKWLAWIEVQFKKIAGDDGEISLSEFKEALGVKKSFFAERFFALFDQDGSGSIELKELMDGLQLLTKGDSSQKLKFLFDVYDIDGSGTIDRDELKLVLTSCMEESSLSFGEDNIDAMTDILFEAADEDNSGEITFEELKAELEKHPGVLENLTISAAQWLKPPTVSKKKTGISRYFTKNYIQNNLRKVLFLSWYFLMNIGLGIYAAWNYRTSNGFIIVARIGGMNLNFNCMFVCVLMLRKCLTKLRETFIAQILPLDQSILFHKMVGLMIAFWSVVHTLAHLGNAIKWDIEDEKIQLWEILFTTKSGIGWVGNSAILTGWALDIIMIIIVICSMPFVRRGGHFQVFYLTHMLYIPFWILCIIHGPNFWKWFIAPGVLFLGEKLFRSKLMKLARYGKTYIEEVNLLPSGVCHLVISRPEKFQFQPGDYIFLQIPAIAKQEWHPFTISSAPEMKGFLWLHVRSAGHWTNKLYEYFRDYDCTIEEVKRRHKKKQKVKKLTKKEEHSETDRDKMCYIDGPYGTATREIFDTEHAVLVGAGIGVTPMASILQSIMYRYKASKQMCPRCAHVWYGDIPEGLMKLKKIDFIWINRDQKCFEWFVSILTQLELEQNEMNTDLSDDNHVIEMHMYMTAAQKKNDMKGLGLQIALDLMHKKDNKDLITGLKTKTEPGRPDWNKLFKKISAQNKGRVKVFFCGAPALGKTIKEYCGKFNFSFSKENF</sequence>
<dbReference type="Pfam" id="PF13202">
    <property type="entry name" value="EF-hand_5"/>
    <property type="match status" value="1"/>
</dbReference>
<dbReference type="PRINTS" id="PR00450">
    <property type="entry name" value="RECOVERIN"/>
</dbReference>
<comment type="subcellular location">
    <subcellularLocation>
        <location evidence="1">Membrane</location>
        <topology evidence="1">Multi-pass membrane protein</topology>
    </subcellularLocation>
</comment>
<feature type="region of interest" description="Disordered" evidence="10">
    <location>
        <begin position="148"/>
        <end position="191"/>
    </location>
</feature>
<dbReference type="SMART" id="SM00054">
    <property type="entry name" value="EFh"/>
    <property type="match status" value="3"/>
</dbReference>
<protein>
    <recommendedName>
        <fullName evidence="16">NADPH oxidase 5</fullName>
    </recommendedName>
</protein>
<dbReference type="SFLD" id="SFLDS00052">
    <property type="entry name" value="Ferric_Reductase_Domain"/>
    <property type="match status" value="1"/>
</dbReference>
<feature type="domain" description="EF-hand" evidence="12">
    <location>
        <begin position="339"/>
        <end position="374"/>
    </location>
</feature>
<evidence type="ECO:0000256" key="6">
    <source>
        <dbReference type="ARBA" id="ARBA00022857"/>
    </source>
</evidence>
<dbReference type="InterPro" id="IPR017938">
    <property type="entry name" value="Riboflavin_synthase-like_b-brl"/>
</dbReference>
<dbReference type="Gene3D" id="1.10.238.10">
    <property type="entry name" value="EF-hand"/>
    <property type="match status" value="1"/>
</dbReference>
<comment type="caution">
    <text evidence="14">The sequence shown here is derived from an EMBL/GenBank/DDBJ whole genome shotgun (WGS) entry which is preliminary data.</text>
</comment>
<evidence type="ECO:0000256" key="9">
    <source>
        <dbReference type="ARBA" id="ARBA00023136"/>
    </source>
</evidence>
<accession>A0ABQ9F1Y4</accession>
<name>A0ABQ9F1Y4_TEGGR</name>
<dbReference type="SUPFAM" id="SSF63380">
    <property type="entry name" value="Riboflavin synthase domain-like"/>
    <property type="match status" value="1"/>
</dbReference>
<dbReference type="InterPro" id="IPR013112">
    <property type="entry name" value="FAD-bd_8"/>
</dbReference>
<dbReference type="SFLD" id="SFLDG01169">
    <property type="entry name" value="NADPH_oxidase_subgroup_(NOX)"/>
    <property type="match status" value="1"/>
</dbReference>
<keyword evidence="2" id="KW-0285">Flavoprotein</keyword>
<dbReference type="SUPFAM" id="SSF47473">
    <property type="entry name" value="EF-hand"/>
    <property type="match status" value="1"/>
</dbReference>
<evidence type="ECO:0000256" key="3">
    <source>
        <dbReference type="ARBA" id="ARBA00022692"/>
    </source>
</evidence>
<organism evidence="14 15">
    <name type="scientific">Tegillarca granosa</name>
    <name type="common">Malaysian cockle</name>
    <name type="synonym">Anadara granosa</name>
    <dbReference type="NCBI Taxonomy" id="220873"/>
    <lineage>
        <taxon>Eukaryota</taxon>
        <taxon>Metazoa</taxon>
        <taxon>Spiralia</taxon>
        <taxon>Lophotrochozoa</taxon>
        <taxon>Mollusca</taxon>
        <taxon>Bivalvia</taxon>
        <taxon>Autobranchia</taxon>
        <taxon>Pteriomorphia</taxon>
        <taxon>Arcoida</taxon>
        <taxon>Arcoidea</taxon>
        <taxon>Arcidae</taxon>
        <taxon>Tegillarca</taxon>
    </lineage>
</organism>
<keyword evidence="15" id="KW-1185">Reference proteome</keyword>
<dbReference type="CDD" id="cd00051">
    <property type="entry name" value="EFh"/>
    <property type="match status" value="2"/>
</dbReference>
<evidence type="ECO:0000256" key="1">
    <source>
        <dbReference type="ARBA" id="ARBA00004141"/>
    </source>
</evidence>
<dbReference type="PANTHER" id="PTHR11972:SF58">
    <property type="entry name" value="NADPH OXIDASE 5"/>
    <property type="match status" value="1"/>
</dbReference>
<keyword evidence="7 11" id="KW-1133">Transmembrane helix</keyword>
<evidence type="ECO:0000256" key="8">
    <source>
        <dbReference type="ARBA" id="ARBA00023002"/>
    </source>
</evidence>
<dbReference type="InterPro" id="IPR011992">
    <property type="entry name" value="EF-hand-dom_pair"/>
</dbReference>
<feature type="compositionally biased region" description="Basic and acidic residues" evidence="10">
    <location>
        <begin position="175"/>
        <end position="190"/>
    </location>
</feature>
<keyword evidence="4" id="KW-0274">FAD</keyword>
<evidence type="ECO:0000256" key="5">
    <source>
        <dbReference type="ARBA" id="ARBA00022837"/>
    </source>
</evidence>
<dbReference type="PROSITE" id="PS50222">
    <property type="entry name" value="EF_HAND_2"/>
    <property type="match status" value="3"/>
</dbReference>
<dbReference type="InterPro" id="IPR013121">
    <property type="entry name" value="Fe_red_NAD-bd_6"/>
</dbReference>
<feature type="transmembrane region" description="Helical" evidence="11">
    <location>
        <begin position="565"/>
        <end position="586"/>
    </location>
</feature>
<dbReference type="EMBL" id="JARBDR010000496">
    <property type="protein sequence ID" value="KAJ8311405.1"/>
    <property type="molecule type" value="Genomic_DNA"/>
</dbReference>
<dbReference type="Pfam" id="PF08030">
    <property type="entry name" value="NAD_binding_6"/>
    <property type="match status" value="1"/>
</dbReference>
<dbReference type="Pfam" id="PF08022">
    <property type="entry name" value="FAD_binding_8"/>
    <property type="match status" value="1"/>
</dbReference>
<evidence type="ECO:0000256" key="4">
    <source>
        <dbReference type="ARBA" id="ARBA00022827"/>
    </source>
</evidence>
<evidence type="ECO:0000313" key="14">
    <source>
        <dbReference type="EMBL" id="KAJ8311405.1"/>
    </source>
</evidence>
<keyword evidence="6" id="KW-0521">NADP</keyword>
<keyword evidence="9 11" id="KW-0472">Membrane</keyword>
<keyword evidence="8" id="KW-0560">Oxidoreductase</keyword>
<dbReference type="Gene3D" id="3.40.50.80">
    <property type="entry name" value="Nucleotide-binding domain of ferredoxin-NADP reductase (FNR) module"/>
    <property type="match status" value="1"/>
</dbReference>
<dbReference type="Pfam" id="PF01794">
    <property type="entry name" value="Ferric_reduct"/>
    <property type="match status" value="1"/>
</dbReference>
<feature type="transmembrane region" description="Helical" evidence="11">
    <location>
        <begin position="651"/>
        <end position="668"/>
    </location>
</feature>
<dbReference type="SUPFAM" id="SSF52343">
    <property type="entry name" value="Ferredoxin reductase-like, C-terminal NADP-linked domain"/>
    <property type="match status" value="1"/>
</dbReference>
<keyword evidence="5" id="KW-0106">Calcium</keyword>
<dbReference type="PROSITE" id="PS51384">
    <property type="entry name" value="FAD_FR"/>
    <property type="match status" value="1"/>
</dbReference>
<dbReference type="InterPro" id="IPR017927">
    <property type="entry name" value="FAD-bd_FR_type"/>
</dbReference>
<feature type="domain" description="FAD-binding FR-type" evidence="13">
    <location>
        <begin position="698"/>
        <end position="829"/>
    </location>
</feature>
<dbReference type="Gene3D" id="2.40.30.10">
    <property type="entry name" value="Translation factors"/>
    <property type="match status" value="1"/>
</dbReference>
<evidence type="ECO:0000256" key="11">
    <source>
        <dbReference type="SAM" id="Phobius"/>
    </source>
</evidence>
<evidence type="ECO:0000259" key="12">
    <source>
        <dbReference type="PROSITE" id="PS50222"/>
    </source>
</evidence>
<evidence type="ECO:0000256" key="2">
    <source>
        <dbReference type="ARBA" id="ARBA00022630"/>
    </source>
</evidence>
<dbReference type="InterPro" id="IPR002048">
    <property type="entry name" value="EF_hand_dom"/>
</dbReference>
<evidence type="ECO:0000256" key="10">
    <source>
        <dbReference type="SAM" id="MobiDB-lite"/>
    </source>
</evidence>
<gene>
    <name evidence="14" type="ORF">KUTeg_010760</name>
</gene>
<dbReference type="Pfam" id="PF13499">
    <property type="entry name" value="EF-hand_7"/>
    <property type="match status" value="1"/>
</dbReference>
<evidence type="ECO:0000259" key="13">
    <source>
        <dbReference type="PROSITE" id="PS51384"/>
    </source>
</evidence>
<dbReference type="InterPro" id="IPR050369">
    <property type="entry name" value="RBOH/FRE"/>
</dbReference>
<evidence type="ECO:0008006" key="16">
    <source>
        <dbReference type="Google" id="ProtNLM"/>
    </source>
</evidence>
<feature type="transmembrane region" description="Helical" evidence="11">
    <location>
        <begin position="521"/>
        <end position="544"/>
    </location>
</feature>
<dbReference type="PANTHER" id="PTHR11972">
    <property type="entry name" value="NADPH OXIDASE"/>
    <property type="match status" value="1"/>
</dbReference>
<feature type="transmembrane region" description="Helical" evidence="11">
    <location>
        <begin position="494"/>
        <end position="515"/>
    </location>
</feature>
<dbReference type="PROSITE" id="PS00018">
    <property type="entry name" value="EF_HAND_1"/>
    <property type="match status" value="3"/>
</dbReference>
<dbReference type="InterPro" id="IPR018247">
    <property type="entry name" value="EF_Hand_1_Ca_BS"/>
</dbReference>
<dbReference type="SFLD" id="SFLDG01168">
    <property type="entry name" value="Ferric_reductase_subgroup_(FRE"/>
    <property type="match status" value="1"/>
</dbReference>
<feature type="domain" description="EF-hand" evidence="12">
    <location>
        <begin position="375"/>
        <end position="410"/>
    </location>
</feature>
<dbReference type="InterPro" id="IPR039261">
    <property type="entry name" value="FNR_nucleotide-bd"/>
</dbReference>
<proteinExistence type="predicted"/>
<feature type="domain" description="EF-hand" evidence="12">
    <location>
        <begin position="419"/>
        <end position="454"/>
    </location>
</feature>
<reference evidence="14 15" key="1">
    <citation type="submission" date="2022-12" db="EMBL/GenBank/DDBJ databases">
        <title>Chromosome-level genome of Tegillarca granosa.</title>
        <authorList>
            <person name="Kim J."/>
        </authorList>
    </citation>
    <scope>NUCLEOTIDE SEQUENCE [LARGE SCALE GENOMIC DNA]</scope>
    <source>
        <strain evidence="14">Teg-2019</strain>
        <tissue evidence="14">Adductor muscle</tissue>
    </source>
</reference>
<evidence type="ECO:0000313" key="15">
    <source>
        <dbReference type="Proteomes" id="UP001217089"/>
    </source>
</evidence>
<keyword evidence="3 11" id="KW-0812">Transmembrane</keyword>
<dbReference type="Proteomes" id="UP001217089">
    <property type="component" value="Unassembled WGS sequence"/>
</dbReference>
<evidence type="ECO:0000256" key="7">
    <source>
        <dbReference type="ARBA" id="ARBA00022989"/>
    </source>
</evidence>
<dbReference type="CDD" id="cd06186">
    <property type="entry name" value="NOX_Duox_like_FAD_NADP"/>
    <property type="match status" value="1"/>
</dbReference>
<dbReference type="InterPro" id="IPR013130">
    <property type="entry name" value="Fe3_Rdtase_TM_dom"/>
</dbReference>
<feature type="transmembrane region" description="Helical" evidence="11">
    <location>
        <begin position="614"/>
        <end position="639"/>
    </location>
</feature>
<feature type="non-terminal residue" evidence="14">
    <location>
        <position position="1"/>
    </location>
</feature>